<dbReference type="InterPro" id="IPR010730">
    <property type="entry name" value="HET"/>
</dbReference>
<reference evidence="2 3" key="1">
    <citation type="submission" date="2018-06" db="EMBL/GenBank/DDBJ databases">
        <title>Complete Genomes of Monosporascus.</title>
        <authorList>
            <person name="Robinson A.J."/>
            <person name="Natvig D.O."/>
        </authorList>
    </citation>
    <scope>NUCLEOTIDE SEQUENCE [LARGE SCALE GENOMIC DNA]</scope>
    <source>
        <strain evidence="2 3">CBS 609.92</strain>
    </source>
</reference>
<feature type="domain" description="Heterokaryon incompatibility" evidence="1">
    <location>
        <begin position="186"/>
        <end position="357"/>
    </location>
</feature>
<protein>
    <recommendedName>
        <fullName evidence="1">Heterokaryon incompatibility domain-containing protein</fullName>
    </recommendedName>
</protein>
<comment type="caution">
    <text evidence="2">The sequence shown here is derived from an EMBL/GenBank/DDBJ whole genome shotgun (WGS) entry which is preliminary data.</text>
</comment>
<evidence type="ECO:0000259" key="1">
    <source>
        <dbReference type="Pfam" id="PF06985"/>
    </source>
</evidence>
<gene>
    <name evidence="2" type="ORF">DL762_006477</name>
</gene>
<name>A0ABY0H1X7_9PEZI</name>
<keyword evidence="3" id="KW-1185">Reference proteome</keyword>
<accession>A0ABY0H1X7</accession>
<evidence type="ECO:0000313" key="2">
    <source>
        <dbReference type="EMBL" id="RYO82681.1"/>
    </source>
</evidence>
<dbReference type="EMBL" id="QJNS01000209">
    <property type="protein sequence ID" value="RYO82681.1"/>
    <property type="molecule type" value="Genomic_DNA"/>
</dbReference>
<dbReference type="PANTHER" id="PTHR33112">
    <property type="entry name" value="DOMAIN PROTEIN, PUTATIVE-RELATED"/>
    <property type="match status" value="1"/>
</dbReference>
<organism evidence="2 3">
    <name type="scientific">Monosporascus cannonballus</name>
    <dbReference type="NCBI Taxonomy" id="155416"/>
    <lineage>
        <taxon>Eukaryota</taxon>
        <taxon>Fungi</taxon>
        <taxon>Dikarya</taxon>
        <taxon>Ascomycota</taxon>
        <taxon>Pezizomycotina</taxon>
        <taxon>Sordariomycetes</taxon>
        <taxon>Xylariomycetidae</taxon>
        <taxon>Xylariales</taxon>
        <taxon>Xylariales incertae sedis</taxon>
        <taxon>Monosporascus</taxon>
    </lineage>
</organism>
<sequence>MGRLSDYNDPNCPFCNLISKSICLAWGDGWDSARLCLTARSPPQIFIQSRSPLSIRESGRTEHPQPRLLLAIDQKPPNFQHNRAPLREIDRVKDRFIIAEIESLLDDSAPSAPSAPKEANFLPRREVGDRINIPLVKYWLEECKSHKHSKKPVGRKGNDLFQREHPFRLIDVIDECLAQRTEKCDYVALSYVWGRIPTILAPGDNAEMTPILLTIRENVKELSVPKALSQSRQGLLRSGRIPRTVQDAMELTRKIGIRHLWVDTLCIVQDDQEDKSRLIGSMDDVYDTATLTIIAAAGIDADAGLRGISPRTGRLIEPTKITNASDGTALNLSICLPSLCEEVRRSIWNTRGWTFQEQCLSQRCLYFTTEETFFNCIEAQWREGYNYGEQRREDIDVQVRTGPPWWSMKLRKDPDPTPYHYLGDANKGLDIQNYQRAVQDYSRKNLTFPQDVLNAFEGIFNRFKRPEDASEISIRQTQGIPAHFLFQGILWFPSDDCQKRFCKPSQPGGLSEQFPTWSWTSWIGPVEFVFAESLWLSRNISQAPIKRVPIYVPIPFWHYGDSSRRFWSRDTWKAACEARNNTAREESDDLSRTKRYLSDHIGINFDLLLDGSLSEAPPSLSCGELGFFGPYLPSKEFRLSVATGKRVASLEVAVHRGEFRFDGEVEEVDELVAVIAANTITRPPDTQSILLGLARRDGVSRRVGIGFIYYSNDPSSLKPQWHYKFFKVR</sequence>
<evidence type="ECO:0000313" key="3">
    <source>
        <dbReference type="Proteomes" id="UP000294003"/>
    </source>
</evidence>
<dbReference type="PANTHER" id="PTHR33112:SF12">
    <property type="entry name" value="HETEROKARYON INCOMPATIBILITY DOMAIN-CONTAINING PROTEIN"/>
    <property type="match status" value="1"/>
</dbReference>
<proteinExistence type="predicted"/>
<dbReference type="Proteomes" id="UP000294003">
    <property type="component" value="Unassembled WGS sequence"/>
</dbReference>
<dbReference type="Pfam" id="PF06985">
    <property type="entry name" value="HET"/>
    <property type="match status" value="1"/>
</dbReference>